<dbReference type="InterPro" id="IPR023346">
    <property type="entry name" value="Lysozyme-like_dom_sf"/>
</dbReference>
<organism evidence="1 2">
    <name type="scientific">Loktanella salsilacus</name>
    <dbReference type="NCBI Taxonomy" id="195913"/>
    <lineage>
        <taxon>Bacteria</taxon>
        <taxon>Pseudomonadati</taxon>
        <taxon>Pseudomonadota</taxon>
        <taxon>Alphaproteobacteria</taxon>
        <taxon>Rhodobacterales</taxon>
        <taxon>Roseobacteraceae</taxon>
        <taxon>Loktanella</taxon>
    </lineage>
</organism>
<proteinExistence type="predicted"/>
<reference evidence="1 2" key="1">
    <citation type="submission" date="2016-10" db="EMBL/GenBank/DDBJ databases">
        <authorList>
            <person name="de Groot N.N."/>
        </authorList>
    </citation>
    <scope>NUCLEOTIDE SEQUENCE [LARGE SCALE GENOMIC DNA]</scope>
    <source>
        <strain evidence="1 2">DSM 16199</strain>
    </source>
</reference>
<dbReference type="STRING" id="195913.SAMN04488004_11013"/>
<keyword evidence="2" id="KW-1185">Reference proteome</keyword>
<dbReference type="Proteomes" id="UP000199550">
    <property type="component" value="Unassembled WGS sequence"/>
</dbReference>
<sequence>MTLFRKLSLMTFLLGLVIAVPEIAPADALSLAGRAPILQGRVAMVSIAPRQDTAQPPVTVASLFVGDEGKSFFAPYPVRLRSQSGGGEVVDDVRFIRSAPSGAPSGALSGGAPADRVRHLIAAAEAGRHGYDAVQYGATRKPAARPTDMTIEQIYAWIKATPGQPHAIGRYQFIPATLRRLVDITGIDHRARFSAEVQDALADVLLEEAGFREVQAGRIGRRTFMNNLAKIWAGLPNSTGKSHYHGYAGNQATMTWARFDAEMAMIFPG</sequence>
<dbReference type="SUPFAM" id="SSF53955">
    <property type="entry name" value="Lysozyme-like"/>
    <property type="match status" value="1"/>
</dbReference>
<dbReference type="RefSeq" id="WP_090189149.1">
    <property type="nucleotide sequence ID" value="NZ_FOTF01000010.1"/>
</dbReference>
<dbReference type="EMBL" id="FOTF01000010">
    <property type="protein sequence ID" value="SFL19457.1"/>
    <property type="molecule type" value="Genomic_DNA"/>
</dbReference>
<evidence type="ECO:0008006" key="3">
    <source>
        <dbReference type="Google" id="ProtNLM"/>
    </source>
</evidence>
<dbReference type="AlphaFoldDB" id="A0A1I4FR43"/>
<protein>
    <recommendedName>
        <fullName evidence="3">Muramidase (Phage lambda lysozyme)</fullName>
    </recommendedName>
</protein>
<dbReference type="Gene3D" id="1.10.530.10">
    <property type="match status" value="1"/>
</dbReference>
<gene>
    <name evidence="1" type="ORF">SAMN04488004_11013</name>
</gene>
<evidence type="ECO:0000313" key="1">
    <source>
        <dbReference type="EMBL" id="SFL19457.1"/>
    </source>
</evidence>
<evidence type="ECO:0000313" key="2">
    <source>
        <dbReference type="Proteomes" id="UP000199550"/>
    </source>
</evidence>
<dbReference type="OrthoDB" id="7851400at2"/>
<accession>A0A1I4FR43</accession>
<name>A0A1I4FR43_9RHOB</name>